<dbReference type="GeneTree" id="ENSGT00940000170120"/>
<evidence type="ECO:0000313" key="3">
    <source>
        <dbReference type="Proteomes" id="UP000694421"/>
    </source>
</evidence>
<keyword evidence="3" id="KW-1185">Reference proteome</keyword>
<evidence type="ECO:0008006" key="4">
    <source>
        <dbReference type="Google" id="ProtNLM"/>
    </source>
</evidence>
<dbReference type="Ensembl" id="ENSSMRT00000011531.1">
    <property type="protein sequence ID" value="ENSSMRP00000009893.1"/>
    <property type="gene ID" value="ENSSMRG00000007869.1"/>
</dbReference>
<accession>A0A8D0BM02</accession>
<proteinExistence type="predicted"/>
<feature type="region of interest" description="Disordered" evidence="1">
    <location>
        <begin position="115"/>
        <end position="135"/>
    </location>
</feature>
<protein>
    <recommendedName>
        <fullName evidence="4">Protein STPG3</fullName>
    </recommendedName>
</protein>
<evidence type="ECO:0000313" key="2">
    <source>
        <dbReference type="Ensembl" id="ENSSMRP00000009893.1"/>
    </source>
</evidence>
<evidence type="ECO:0000256" key="1">
    <source>
        <dbReference type="SAM" id="MobiDB-lite"/>
    </source>
</evidence>
<dbReference type="InterPro" id="IPR010736">
    <property type="entry name" value="SHIPPO-rpt"/>
</dbReference>
<name>A0A8D0BM02_SALMN</name>
<dbReference type="AlphaFoldDB" id="A0A8D0BM02"/>
<dbReference type="OMA" id="YDVEDCY"/>
<reference evidence="2" key="2">
    <citation type="submission" date="2025-09" db="UniProtKB">
        <authorList>
            <consortium name="Ensembl"/>
        </authorList>
    </citation>
    <scope>IDENTIFICATION</scope>
</reference>
<reference evidence="2" key="1">
    <citation type="submission" date="2025-08" db="UniProtKB">
        <authorList>
            <consortium name="Ensembl"/>
        </authorList>
    </citation>
    <scope>IDENTIFICATION</scope>
</reference>
<organism evidence="2 3">
    <name type="scientific">Salvator merianae</name>
    <name type="common">Argentine black and white tegu</name>
    <name type="synonym">Tupinambis merianae</name>
    <dbReference type="NCBI Taxonomy" id="96440"/>
    <lineage>
        <taxon>Eukaryota</taxon>
        <taxon>Metazoa</taxon>
        <taxon>Chordata</taxon>
        <taxon>Craniata</taxon>
        <taxon>Vertebrata</taxon>
        <taxon>Euteleostomi</taxon>
        <taxon>Lepidosauria</taxon>
        <taxon>Squamata</taxon>
        <taxon>Bifurcata</taxon>
        <taxon>Unidentata</taxon>
        <taxon>Episquamata</taxon>
        <taxon>Laterata</taxon>
        <taxon>Teiioidea</taxon>
        <taxon>Teiidae</taxon>
        <taxon>Salvator</taxon>
    </lineage>
</organism>
<dbReference type="Proteomes" id="UP000694421">
    <property type="component" value="Unplaced"/>
</dbReference>
<sequence>MPSLKGYLSRETSAAPFFPDIYSGRQRRPLGYQSAPEGRLPLIIVDSPGPAAYSPHILSCRETNAPSYTFGWKTPPREGGGRRAWQKTWFQSKNPFIRKVDFSTETNWPSPFQYGQPLGTRPANQSNSPRFTMGQKGEFSFVNKGTVDDPAPNRYNTDLAYKYVLQKAPSFIINPAPQTMYSWASKEGTPGPGAYNVERGYNARLPTCPSFFIQGVRRPKRHETGPFSTL</sequence>
<dbReference type="Pfam" id="PF07004">
    <property type="entry name" value="SHIPPO-rpt"/>
    <property type="match status" value="2"/>
</dbReference>